<gene>
    <name evidence="1" type="ORF">EDWATA_01739</name>
</gene>
<dbReference type="Proteomes" id="UP000003692">
    <property type="component" value="Unassembled WGS sequence"/>
</dbReference>
<evidence type="ECO:0000313" key="2">
    <source>
        <dbReference type="Proteomes" id="UP000003692"/>
    </source>
</evidence>
<evidence type="ECO:0000313" key="1">
    <source>
        <dbReference type="EMBL" id="EFE23235.1"/>
    </source>
</evidence>
<comment type="caution">
    <text evidence="1">The sequence shown here is derived from an EMBL/GenBank/DDBJ whole genome shotgun (WGS) entry which is preliminary data.</text>
</comment>
<reference evidence="1 2" key="1">
    <citation type="submission" date="2010-02" db="EMBL/GenBank/DDBJ databases">
        <authorList>
            <person name="Weinstock G."/>
            <person name="Sodergren E."/>
            <person name="Clifton S."/>
            <person name="Fulton L."/>
            <person name="Fulton B."/>
            <person name="Courtney L."/>
            <person name="Fronick C."/>
            <person name="Harrison M."/>
            <person name="Strong C."/>
            <person name="Farmer C."/>
            <person name="Delahaunty K."/>
            <person name="Markovic C."/>
            <person name="Hall O."/>
            <person name="Minx P."/>
            <person name="Tomlinson C."/>
            <person name="Mitreva M."/>
            <person name="Nelson J."/>
            <person name="Hou S."/>
            <person name="Wollam A."/>
            <person name="Pepin K.H."/>
            <person name="Johnson M."/>
            <person name="Bhonagiri V."/>
            <person name="Zhang X."/>
            <person name="Suruliraj S."/>
            <person name="Warren W."/>
            <person name="Chinwalla A."/>
            <person name="Mardis E.R."/>
            <person name="Wilson R.K."/>
        </authorList>
    </citation>
    <scope>NUCLEOTIDE SEQUENCE [LARGE SCALE GENOMIC DNA]</scope>
    <source>
        <strain evidence="1 2">ATCC 23685</strain>
    </source>
</reference>
<protein>
    <submittedName>
        <fullName evidence="1">Uncharacterized protein</fullName>
    </submittedName>
</protein>
<dbReference type="EMBL" id="ADGK01000108">
    <property type="protein sequence ID" value="EFE23235.1"/>
    <property type="molecule type" value="Genomic_DNA"/>
</dbReference>
<name>D4F4R6_EDWTA</name>
<proteinExistence type="predicted"/>
<accession>D4F4R6</accession>
<organism evidence="1 2">
    <name type="scientific">Edwardsiella tarda ATCC 23685</name>
    <dbReference type="NCBI Taxonomy" id="500638"/>
    <lineage>
        <taxon>Bacteria</taxon>
        <taxon>Pseudomonadati</taxon>
        <taxon>Pseudomonadota</taxon>
        <taxon>Gammaproteobacteria</taxon>
        <taxon>Enterobacterales</taxon>
        <taxon>Hafniaceae</taxon>
        <taxon>Edwardsiella</taxon>
    </lineage>
</organism>
<sequence>MSLDLCCACRNIKKNSIQCRFNGELKASGNRRMHSGKENYG</sequence>
<dbReference type="HOGENOM" id="CLU_3269267_0_0_6"/>
<dbReference type="AlphaFoldDB" id="D4F4R6"/>